<keyword evidence="1" id="KW-1133">Transmembrane helix</keyword>
<feature type="transmembrane region" description="Helical" evidence="1">
    <location>
        <begin position="43"/>
        <end position="66"/>
    </location>
</feature>
<keyword evidence="3" id="KW-1185">Reference proteome</keyword>
<feature type="non-terminal residue" evidence="2">
    <location>
        <position position="1"/>
    </location>
</feature>
<evidence type="ECO:0000256" key="1">
    <source>
        <dbReference type="SAM" id="Phobius"/>
    </source>
</evidence>
<evidence type="ECO:0000313" key="2">
    <source>
        <dbReference type="EMBL" id="KRZ00786.1"/>
    </source>
</evidence>
<evidence type="ECO:0000313" key="3">
    <source>
        <dbReference type="Proteomes" id="UP000054805"/>
    </source>
</evidence>
<proteinExistence type="predicted"/>
<sequence>LQTFALSSKCVWFAAKLNLAATGKPTTTRYPTLFQKQPQKGGYVLFGLSIWKSIISNCGFCLVSLFELH</sequence>
<name>A0A0V1GRP4_TRIPS</name>
<dbReference type="Proteomes" id="UP000054805">
    <property type="component" value="Unassembled WGS sequence"/>
</dbReference>
<keyword evidence="1" id="KW-0812">Transmembrane</keyword>
<gene>
    <name evidence="2" type="ORF">T4B_7332</name>
</gene>
<protein>
    <submittedName>
        <fullName evidence="2">Uncharacterized protein</fullName>
    </submittedName>
</protein>
<organism evidence="2 3">
    <name type="scientific">Trichinella pseudospiralis</name>
    <name type="common">Parasitic roundworm</name>
    <dbReference type="NCBI Taxonomy" id="6337"/>
    <lineage>
        <taxon>Eukaryota</taxon>
        <taxon>Metazoa</taxon>
        <taxon>Ecdysozoa</taxon>
        <taxon>Nematoda</taxon>
        <taxon>Enoplea</taxon>
        <taxon>Dorylaimia</taxon>
        <taxon>Trichinellida</taxon>
        <taxon>Trichinellidae</taxon>
        <taxon>Trichinella</taxon>
    </lineage>
</organism>
<feature type="non-terminal residue" evidence="2">
    <location>
        <position position="69"/>
    </location>
</feature>
<dbReference type="EMBL" id="JYDS01000748">
    <property type="protein sequence ID" value="KRZ00786.1"/>
    <property type="molecule type" value="Genomic_DNA"/>
</dbReference>
<comment type="caution">
    <text evidence="2">The sequence shown here is derived from an EMBL/GenBank/DDBJ whole genome shotgun (WGS) entry which is preliminary data.</text>
</comment>
<keyword evidence="1" id="KW-0472">Membrane</keyword>
<reference evidence="2 3" key="1">
    <citation type="submission" date="2015-01" db="EMBL/GenBank/DDBJ databases">
        <title>Evolution of Trichinella species and genotypes.</title>
        <authorList>
            <person name="Korhonen P.K."/>
            <person name="Edoardo P."/>
            <person name="Giuseppe L.R."/>
            <person name="Gasser R.B."/>
        </authorList>
    </citation>
    <scope>NUCLEOTIDE SEQUENCE [LARGE SCALE GENOMIC DNA]</scope>
    <source>
        <strain evidence="2">ISS588</strain>
    </source>
</reference>
<dbReference type="AlphaFoldDB" id="A0A0V1GRP4"/>
<accession>A0A0V1GRP4</accession>